<dbReference type="OrthoDB" id="1663907at2"/>
<gene>
    <name evidence="3" type="ordered locus">SELR_27140</name>
</gene>
<accession>I0GUI5</accession>
<organism evidence="3 4">
    <name type="scientific">Selenomonas ruminantium subsp. lactilytica (strain NBRC 103574 / TAM6421)</name>
    <dbReference type="NCBI Taxonomy" id="927704"/>
    <lineage>
        <taxon>Bacteria</taxon>
        <taxon>Bacillati</taxon>
        <taxon>Bacillota</taxon>
        <taxon>Negativicutes</taxon>
        <taxon>Selenomonadales</taxon>
        <taxon>Selenomonadaceae</taxon>
        <taxon>Selenomonas</taxon>
    </lineage>
</organism>
<keyword evidence="1" id="KW-0175">Coiled coil</keyword>
<name>I0GUI5_SELRL</name>
<evidence type="ECO:0000313" key="4">
    <source>
        <dbReference type="Proteomes" id="UP000007887"/>
    </source>
</evidence>
<protein>
    <submittedName>
        <fullName evidence="3">Uncharacterized protein</fullName>
    </submittedName>
</protein>
<dbReference type="KEGG" id="sri:SELR_27140"/>
<reference evidence="3 4" key="1">
    <citation type="submission" date="2011-10" db="EMBL/GenBank/DDBJ databases">
        <title>Whole genome sequence of Selenomonas ruminantium subsp. lactilytica TAM6421.</title>
        <authorList>
            <person name="Oguchi A."/>
            <person name="Ankai A."/>
            <person name="Kaneko J."/>
            <person name="Yamada-Narita S."/>
            <person name="Fukui S."/>
            <person name="Takahashi M."/>
            <person name="Onodera T."/>
            <person name="Kojima S."/>
            <person name="Fushimi T."/>
            <person name="Abe N."/>
            <person name="Kamio Y."/>
            <person name="Yamazaki S."/>
            <person name="Fujita N."/>
        </authorList>
    </citation>
    <scope>NUCLEOTIDE SEQUENCE [LARGE SCALE GENOMIC DNA]</scope>
    <source>
        <strain evidence="4">NBRC 103574 / TAM6421</strain>
    </source>
</reference>
<evidence type="ECO:0000256" key="2">
    <source>
        <dbReference type="SAM" id="Phobius"/>
    </source>
</evidence>
<dbReference type="RefSeq" id="WP_014425839.1">
    <property type="nucleotide sequence ID" value="NC_017068.1"/>
</dbReference>
<keyword evidence="2" id="KW-0472">Membrane</keyword>
<dbReference type="PATRIC" id="fig|927704.6.peg.2802"/>
<sequence>MEPALFSPMVANIIIILAGTISFVALIGVAYCYSILISKRDSFTKLDKFEQELKSLQQDVQELKKYVAKLQLQEAAPIDRGVPATAVNTQKNKPADKTLPSEVWQKFVDDYNNLAKSMNVPKAAEACENFVRDHKLHLLVCVETEAQSGGSATPVYAPVDKVNLSNYWAWSVTGQPEDFVVVPNPFVEYTEKLHQESGMKETFASNYETGSFRQIQVKLPAHFRQHLGAWKIVQPGVIRLT</sequence>
<dbReference type="HOGENOM" id="CLU_1183961_0_0_9"/>
<dbReference type="AlphaFoldDB" id="I0GUI5"/>
<evidence type="ECO:0000256" key="1">
    <source>
        <dbReference type="SAM" id="Coils"/>
    </source>
</evidence>
<feature type="coiled-coil region" evidence="1">
    <location>
        <begin position="39"/>
        <end position="73"/>
    </location>
</feature>
<proteinExistence type="predicted"/>
<dbReference type="Proteomes" id="UP000007887">
    <property type="component" value="Chromosome"/>
</dbReference>
<dbReference type="EMBL" id="AP012292">
    <property type="protein sequence ID" value="BAL84422.1"/>
    <property type="molecule type" value="Genomic_DNA"/>
</dbReference>
<feature type="transmembrane region" description="Helical" evidence="2">
    <location>
        <begin position="12"/>
        <end position="36"/>
    </location>
</feature>
<evidence type="ECO:0000313" key="3">
    <source>
        <dbReference type="EMBL" id="BAL84422.1"/>
    </source>
</evidence>
<keyword evidence="2" id="KW-0812">Transmembrane</keyword>
<keyword evidence="2" id="KW-1133">Transmembrane helix</keyword>